<gene>
    <name evidence="8" type="ORF">PIL02S_00100</name>
</gene>
<feature type="transmembrane region" description="Helical" evidence="7">
    <location>
        <begin position="50"/>
        <end position="75"/>
    </location>
</feature>
<dbReference type="SUPFAM" id="SSF103473">
    <property type="entry name" value="MFS general substrate transporter"/>
    <property type="match status" value="1"/>
</dbReference>
<dbReference type="Gene3D" id="1.20.1250.20">
    <property type="entry name" value="MFS general substrate transporter like domains"/>
    <property type="match status" value="1"/>
</dbReference>
<evidence type="ECO:0000256" key="2">
    <source>
        <dbReference type="ARBA" id="ARBA00022448"/>
    </source>
</evidence>
<evidence type="ECO:0000256" key="1">
    <source>
        <dbReference type="ARBA" id="ARBA00004651"/>
    </source>
</evidence>
<accession>A0A2W0CKK3</accession>
<evidence type="ECO:0000256" key="6">
    <source>
        <dbReference type="ARBA" id="ARBA00023136"/>
    </source>
</evidence>
<protein>
    <submittedName>
        <fullName evidence="8">MFS macrolide exporter</fullName>
    </submittedName>
</protein>
<name>A0A2W0CKK3_9BACL</name>
<dbReference type="Pfam" id="PF07690">
    <property type="entry name" value="MFS_1"/>
    <property type="match status" value="1"/>
</dbReference>
<dbReference type="GO" id="GO:0005886">
    <property type="term" value="C:plasma membrane"/>
    <property type="evidence" value="ECO:0007669"/>
    <property type="project" value="UniProtKB-SubCell"/>
</dbReference>
<feature type="transmembrane region" description="Helical" evidence="7">
    <location>
        <begin position="224"/>
        <end position="249"/>
    </location>
</feature>
<dbReference type="CDD" id="cd06173">
    <property type="entry name" value="MFS_MefA_like"/>
    <property type="match status" value="1"/>
</dbReference>
<feature type="transmembrane region" description="Helical" evidence="7">
    <location>
        <begin position="82"/>
        <end position="101"/>
    </location>
</feature>
<keyword evidence="2" id="KW-0813">Transport</keyword>
<dbReference type="PANTHER" id="PTHR43266">
    <property type="entry name" value="MACROLIDE-EFFLUX PROTEIN"/>
    <property type="match status" value="1"/>
</dbReference>
<feature type="transmembrane region" description="Helical" evidence="7">
    <location>
        <begin position="269"/>
        <end position="288"/>
    </location>
</feature>
<dbReference type="EMBL" id="PRLG01000001">
    <property type="protein sequence ID" value="PYY31459.1"/>
    <property type="molecule type" value="Genomic_DNA"/>
</dbReference>
<dbReference type="AlphaFoldDB" id="A0A2W0CKK3"/>
<proteinExistence type="predicted"/>
<feature type="transmembrane region" description="Helical" evidence="7">
    <location>
        <begin position="320"/>
        <end position="345"/>
    </location>
</feature>
<comment type="subcellular location">
    <subcellularLocation>
        <location evidence="1">Cell membrane</location>
        <topology evidence="1">Multi-pass membrane protein</topology>
    </subcellularLocation>
</comment>
<evidence type="ECO:0000256" key="7">
    <source>
        <dbReference type="SAM" id="Phobius"/>
    </source>
</evidence>
<keyword evidence="5 7" id="KW-1133">Transmembrane helix</keyword>
<evidence type="ECO:0000256" key="3">
    <source>
        <dbReference type="ARBA" id="ARBA00022475"/>
    </source>
</evidence>
<keyword evidence="4 7" id="KW-0812">Transmembrane</keyword>
<dbReference type="RefSeq" id="WP_110755463.1">
    <property type="nucleotide sequence ID" value="NZ_PRLG01000001.1"/>
</dbReference>
<dbReference type="GO" id="GO:0022857">
    <property type="term" value="F:transmembrane transporter activity"/>
    <property type="evidence" value="ECO:0007669"/>
    <property type="project" value="InterPro"/>
</dbReference>
<organism evidence="8 9">
    <name type="scientific">Paenibacillus illinoisensis</name>
    <dbReference type="NCBI Taxonomy" id="59845"/>
    <lineage>
        <taxon>Bacteria</taxon>
        <taxon>Bacillati</taxon>
        <taxon>Bacillota</taxon>
        <taxon>Bacilli</taxon>
        <taxon>Bacillales</taxon>
        <taxon>Paenibacillaceae</taxon>
        <taxon>Paenibacillus</taxon>
    </lineage>
</organism>
<dbReference type="OrthoDB" id="9775268at2"/>
<keyword evidence="6 7" id="KW-0472">Membrane</keyword>
<evidence type="ECO:0000313" key="8">
    <source>
        <dbReference type="EMBL" id="PYY31459.1"/>
    </source>
</evidence>
<comment type="caution">
    <text evidence="8">The sequence shown here is derived from an EMBL/GenBank/DDBJ whole genome shotgun (WGS) entry which is preliminary data.</text>
</comment>
<evidence type="ECO:0000256" key="5">
    <source>
        <dbReference type="ARBA" id="ARBA00022989"/>
    </source>
</evidence>
<dbReference type="InterPro" id="IPR036259">
    <property type="entry name" value="MFS_trans_sf"/>
</dbReference>
<feature type="transmembrane region" description="Helical" evidence="7">
    <location>
        <begin position="388"/>
        <end position="409"/>
    </location>
</feature>
<keyword evidence="3" id="KW-1003">Cell membrane</keyword>
<reference evidence="8 9" key="1">
    <citation type="submission" date="2018-01" db="EMBL/GenBank/DDBJ databases">
        <title>Genome sequence of the PGP bacterium Paenibacillus illinoisensis E3.</title>
        <authorList>
            <person name="Rolli E."/>
            <person name="Marasco R."/>
            <person name="Bessem C."/>
            <person name="Michoud G."/>
            <person name="Gaiarsa S."/>
            <person name="Borin S."/>
            <person name="Daffonchio D."/>
        </authorList>
    </citation>
    <scope>NUCLEOTIDE SEQUENCE [LARGE SCALE GENOMIC DNA]</scope>
    <source>
        <strain evidence="8 9">E3</strain>
    </source>
</reference>
<dbReference type="PANTHER" id="PTHR43266:SF2">
    <property type="entry name" value="MAJOR FACILITATOR SUPERFAMILY (MFS) PROFILE DOMAIN-CONTAINING PROTEIN"/>
    <property type="match status" value="1"/>
</dbReference>
<feature type="transmembrane region" description="Helical" evidence="7">
    <location>
        <begin position="146"/>
        <end position="167"/>
    </location>
</feature>
<feature type="transmembrane region" description="Helical" evidence="7">
    <location>
        <begin position="107"/>
        <end position="126"/>
    </location>
</feature>
<evidence type="ECO:0000313" key="9">
    <source>
        <dbReference type="Proteomes" id="UP000247459"/>
    </source>
</evidence>
<evidence type="ECO:0000256" key="4">
    <source>
        <dbReference type="ARBA" id="ARBA00022692"/>
    </source>
</evidence>
<feature type="transmembrane region" description="Helical" evidence="7">
    <location>
        <begin position="357"/>
        <end position="382"/>
    </location>
</feature>
<dbReference type="InterPro" id="IPR011701">
    <property type="entry name" value="MFS"/>
</dbReference>
<dbReference type="Proteomes" id="UP000247459">
    <property type="component" value="Unassembled WGS sequence"/>
</dbReference>
<feature type="transmembrane region" description="Helical" evidence="7">
    <location>
        <begin position="295"/>
        <end position="314"/>
    </location>
</feature>
<sequence>MTFSFGFKRLLHAEPDYRQLFMAGLVNGIGDRFSQVAMLALILGTTGSGLAVGLALGLRVFPFLLLAPLGGVLTLHFSRRTIMIVTNLLRVPVALSFLFVHQADDLWILYTASTLLACAEALYAPVRKSGIPLLVRSENLHQINGLEQVMNGSVLIVGAFVGGIVSATLGPQAAFVTNALAFLIAAALIRKISFPPLGTEQVDETVGKQPAHALKRKSKGGARLLWQFICSSVPLQVLIAFELWVPVINGIDNVLISVYAIEVFKLGDWGVGLFYAALGIGLVLSSWGSRYLQQWLLPGVIACLLIEGSLLMLLSETRFASVAVLMYILLAFTSGMGNTCLDTLLMRETPEKYRGVVYGLVTACSSTMLGLSMFGAGILLEVVEPRRLGFSGGMGFACIALLLAAYAWIRRDAFKRS</sequence>